<name>A0ABW1NGK7_9ACTN</name>
<comment type="caution">
    <text evidence="1">The sequence shown here is derived from an EMBL/GenBank/DDBJ whole genome shotgun (WGS) entry which is preliminary data.</text>
</comment>
<organism evidence="1 2">
    <name type="scientific">Sphaerisporangium aureirubrum</name>
    <dbReference type="NCBI Taxonomy" id="1544736"/>
    <lineage>
        <taxon>Bacteria</taxon>
        <taxon>Bacillati</taxon>
        <taxon>Actinomycetota</taxon>
        <taxon>Actinomycetes</taxon>
        <taxon>Streptosporangiales</taxon>
        <taxon>Streptosporangiaceae</taxon>
        <taxon>Sphaerisporangium</taxon>
    </lineage>
</organism>
<sequence>MTSHTITAQWQEIPDDADDAVLVHGGFRTFRCACAKPLPDRVAAELHAMETGQCSACLGSADQEIVPGFVRRCAACAATGKRDVQLVWEVAHTEAEQLITSALVRDMVERFEGPFRLSEVADMIRLELDLPVGRLPVGPRVRDLLREMEAGGELVMLSAPDELLRGTSVVLYRDPQWQRVIDSSS</sequence>
<dbReference type="EMBL" id="JBHSRF010000011">
    <property type="protein sequence ID" value="MFC6081697.1"/>
    <property type="molecule type" value="Genomic_DNA"/>
</dbReference>
<protein>
    <submittedName>
        <fullName evidence="1">Uncharacterized protein</fullName>
    </submittedName>
</protein>
<dbReference type="RefSeq" id="WP_380750143.1">
    <property type="nucleotide sequence ID" value="NZ_JBHSRF010000011.1"/>
</dbReference>
<reference evidence="2" key="1">
    <citation type="journal article" date="2019" name="Int. J. Syst. Evol. Microbiol.">
        <title>The Global Catalogue of Microorganisms (GCM) 10K type strain sequencing project: providing services to taxonomists for standard genome sequencing and annotation.</title>
        <authorList>
            <consortium name="The Broad Institute Genomics Platform"/>
            <consortium name="The Broad Institute Genome Sequencing Center for Infectious Disease"/>
            <person name="Wu L."/>
            <person name="Ma J."/>
        </authorList>
    </citation>
    <scope>NUCLEOTIDE SEQUENCE [LARGE SCALE GENOMIC DNA]</scope>
    <source>
        <strain evidence="2">JCM 30346</strain>
    </source>
</reference>
<evidence type="ECO:0000313" key="2">
    <source>
        <dbReference type="Proteomes" id="UP001596137"/>
    </source>
</evidence>
<gene>
    <name evidence="1" type="ORF">ACFP1K_11050</name>
</gene>
<evidence type="ECO:0000313" key="1">
    <source>
        <dbReference type="EMBL" id="MFC6081697.1"/>
    </source>
</evidence>
<proteinExistence type="predicted"/>
<dbReference type="Proteomes" id="UP001596137">
    <property type="component" value="Unassembled WGS sequence"/>
</dbReference>
<accession>A0ABW1NGK7</accession>
<keyword evidence="2" id="KW-1185">Reference proteome</keyword>